<evidence type="ECO:0000313" key="9">
    <source>
        <dbReference type="Proteomes" id="UP000177870"/>
    </source>
</evidence>
<dbReference type="RefSeq" id="WP_070396390.1">
    <property type="nucleotide sequence ID" value="NZ_CP017599.1"/>
</dbReference>
<evidence type="ECO:0000256" key="4">
    <source>
        <dbReference type="ARBA" id="ARBA00022692"/>
    </source>
</evidence>
<organism evidence="8 9">
    <name type="scientific">Moorena producens PAL-8-15-08-1</name>
    <dbReference type="NCBI Taxonomy" id="1458985"/>
    <lineage>
        <taxon>Bacteria</taxon>
        <taxon>Bacillati</taxon>
        <taxon>Cyanobacteriota</taxon>
        <taxon>Cyanophyceae</taxon>
        <taxon>Coleofasciculales</taxon>
        <taxon>Coleofasciculaceae</taxon>
        <taxon>Moorena</taxon>
    </lineage>
</organism>
<keyword evidence="5 7" id="KW-1133">Transmembrane helix</keyword>
<name>A0A1D8U2E7_9CYAN</name>
<keyword evidence="3" id="KW-1003">Cell membrane</keyword>
<dbReference type="STRING" id="1458985.BJP34_35460"/>
<dbReference type="KEGG" id="mpro:BJP34_35460"/>
<protein>
    <recommendedName>
        <fullName evidence="7">UPF0056 membrane protein</fullName>
    </recommendedName>
</protein>
<proteinExistence type="inferred from homology"/>
<comment type="similarity">
    <text evidence="2 7">Belongs to the UPF0056 (MarC) family.</text>
</comment>
<dbReference type="OrthoDB" id="21094at2"/>
<feature type="transmembrane region" description="Helical" evidence="7">
    <location>
        <begin position="12"/>
        <end position="35"/>
    </location>
</feature>
<evidence type="ECO:0000313" key="8">
    <source>
        <dbReference type="EMBL" id="AOX04025.1"/>
    </source>
</evidence>
<dbReference type="EMBL" id="CP017599">
    <property type="protein sequence ID" value="AOX04025.1"/>
    <property type="molecule type" value="Genomic_DNA"/>
</dbReference>
<comment type="subcellular location">
    <subcellularLocation>
        <location evidence="1 7">Cell membrane</location>
        <topology evidence="1 7">Multi-pass membrane protein</topology>
    </subcellularLocation>
</comment>
<dbReference type="Pfam" id="PF01914">
    <property type="entry name" value="MarC"/>
    <property type="match status" value="1"/>
</dbReference>
<feature type="transmembrane region" description="Helical" evidence="7">
    <location>
        <begin position="47"/>
        <end position="65"/>
    </location>
</feature>
<keyword evidence="6 7" id="KW-0472">Membrane</keyword>
<dbReference type="InterPro" id="IPR002771">
    <property type="entry name" value="Multi_antbiot-R_MarC"/>
</dbReference>
<keyword evidence="4 7" id="KW-0812">Transmembrane</keyword>
<sequence length="117" mass="12546">MSQLVSYALGTFIALFTITNPVGAVPIFYSLTANASKHQRLGQAKKVALNASSIIAFFFVTGQAILDFWGISLGVLQIAGGLLIARTAWTFGETNQYQTVTNTPEPNQAKDIALIPL</sequence>
<evidence type="ECO:0000256" key="5">
    <source>
        <dbReference type="ARBA" id="ARBA00022989"/>
    </source>
</evidence>
<comment type="caution">
    <text evidence="7">Lacks conserved residue(s) required for the propagation of feature annotation.</text>
</comment>
<accession>A0A1D8U2E7</accession>
<dbReference type="Proteomes" id="UP000177870">
    <property type="component" value="Chromosome"/>
</dbReference>
<evidence type="ECO:0000256" key="6">
    <source>
        <dbReference type="ARBA" id="ARBA00023136"/>
    </source>
</evidence>
<evidence type="ECO:0000256" key="7">
    <source>
        <dbReference type="RuleBase" id="RU362048"/>
    </source>
</evidence>
<gene>
    <name evidence="8" type="ORF">BJP34_35460</name>
</gene>
<evidence type="ECO:0000256" key="1">
    <source>
        <dbReference type="ARBA" id="ARBA00004651"/>
    </source>
</evidence>
<dbReference type="PANTHER" id="PTHR33508">
    <property type="entry name" value="UPF0056 MEMBRANE PROTEIN YHCE"/>
    <property type="match status" value="1"/>
</dbReference>
<dbReference type="AlphaFoldDB" id="A0A1D8U2E7"/>
<reference evidence="9" key="1">
    <citation type="submission" date="2016-10" db="EMBL/GenBank/DDBJ databases">
        <title>Comparative genomics uncovers the prolific and rare metabolic potential of the cyanobacterial genus Moorea.</title>
        <authorList>
            <person name="Leao T."/>
            <person name="Castelao G."/>
            <person name="Korobeynikov A."/>
            <person name="Monroe E.A."/>
            <person name="Podell S."/>
            <person name="Glukhov E."/>
            <person name="Allen E."/>
            <person name="Gerwick W.H."/>
            <person name="Gerwick L."/>
        </authorList>
    </citation>
    <scope>NUCLEOTIDE SEQUENCE [LARGE SCALE GENOMIC DNA]</scope>
    <source>
        <strain evidence="9">PAL-8-15-08-1</strain>
    </source>
</reference>
<dbReference type="PANTHER" id="PTHR33508:SF1">
    <property type="entry name" value="UPF0056 MEMBRANE PROTEIN YHCE"/>
    <property type="match status" value="1"/>
</dbReference>
<evidence type="ECO:0000256" key="3">
    <source>
        <dbReference type="ARBA" id="ARBA00022475"/>
    </source>
</evidence>
<dbReference type="GO" id="GO:0005886">
    <property type="term" value="C:plasma membrane"/>
    <property type="evidence" value="ECO:0007669"/>
    <property type="project" value="UniProtKB-SubCell"/>
</dbReference>
<evidence type="ECO:0000256" key="2">
    <source>
        <dbReference type="ARBA" id="ARBA00009784"/>
    </source>
</evidence>